<proteinExistence type="predicted"/>
<dbReference type="Proteomes" id="UP000465866">
    <property type="component" value="Chromosome"/>
</dbReference>
<dbReference type="Pfam" id="PF06013">
    <property type="entry name" value="WXG100"/>
    <property type="match status" value="1"/>
</dbReference>
<sequence length="95" mass="9988">MYRVDLAALAASAARIAGVGEDVATAHLTSDNRIAAAQSGWVGLSATALNIAVAEWLQASRRMLTRLGDHALELTDDGMRLAAEENERAEKLGAV</sequence>
<dbReference type="RefSeq" id="WP_163778538.1">
    <property type="nucleotide sequence ID" value="NZ_AP022569.1"/>
</dbReference>
<dbReference type="EMBL" id="AP022569">
    <property type="protein sequence ID" value="BBX47582.1"/>
    <property type="molecule type" value="Genomic_DNA"/>
</dbReference>
<dbReference type="KEGG" id="mcoo:MCOO_35970"/>
<protein>
    <recommendedName>
        <fullName evidence="3">WXG100 family type VII secretion target</fullName>
    </recommendedName>
</protein>
<gene>
    <name evidence="1" type="ORF">MCOO_35970</name>
</gene>
<dbReference type="Gene3D" id="1.10.287.1060">
    <property type="entry name" value="ESAT-6-like"/>
    <property type="match status" value="1"/>
</dbReference>
<accession>A0A7I7L1W3</accession>
<evidence type="ECO:0000313" key="1">
    <source>
        <dbReference type="EMBL" id="BBX47582.1"/>
    </source>
</evidence>
<reference evidence="1 2" key="1">
    <citation type="journal article" date="2019" name="Emerg. Microbes Infect.">
        <title>Comprehensive subspecies identification of 175 nontuberculous mycobacteria species based on 7547 genomic profiles.</title>
        <authorList>
            <person name="Matsumoto Y."/>
            <person name="Kinjo T."/>
            <person name="Motooka D."/>
            <person name="Nabeya D."/>
            <person name="Jung N."/>
            <person name="Uechi K."/>
            <person name="Horii T."/>
            <person name="Iida T."/>
            <person name="Fujita J."/>
            <person name="Nakamura S."/>
        </authorList>
    </citation>
    <scope>NUCLEOTIDE SEQUENCE [LARGE SCALE GENOMIC DNA]</scope>
    <source>
        <strain evidence="1 2">JCM 12404</strain>
    </source>
</reference>
<organism evidence="1 2">
    <name type="scientific">Mycobacterium cookii</name>
    <dbReference type="NCBI Taxonomy" id="1775"/>
    <lineage>
        <taxon>Bacteria</taxon>
        <taxon>Bacillati</taxon>
        <taxon>Actinomycetota</taxon>
        <taxon>Actinomycetes</taxon>
        <taxon>Mycobacteriales</taxon>
        <taxon>Mycobacteriaceae</taxon>
        <taxon>Mycobacterium</taxon>
    </lineage>
</organism>
<dbReference type="InterPro" id="IPR010310">
    <property type="entry name" value="T7SS_ESAT-6-like"/>
</dbReference>
<dbReference type="AlphaFoldDB" id="A0A7I7L1W3"/>
<keyword evidence="2" id="KW-1185">Reference proteome</keyword>
<dbReference type="SUPFAM" id="SSF140453">
    <property type="entry name" value="EsxAB dimer-like"/>
    <property type="match status" value="1"/>
</dbReference>
<name>A0A7I7L1W3_9MYCO</name>
<evidence type="ECO:0008006" key="3">
    <source>
        <dbReference type="Google" id="ProtNLM"/>
    </source>
</evidence>
<evidence type="ECO:0000313" key="2">
    <source>
        <dbReference type="Proteomes" id="UP000465866"/>
    </source>
</evidence>
<dbReference type="InterPro" id="IPR036689">
    <property type="entry name" value="ESAT-6-like_sf"/>
</dbReference>